<sequence length="246" mass="26141">MPLRLSALALDSRDPVLRARFWGALLPREVVRERTTALLPGTERQVGLRFVPGDAPAPEPARVHLHVTSTSEEQRDVLVTTALDLGGRHLDVGQLPEERHIVLADPEGAAFCVIEPENSFLAGCGPLGELACDGTREVGVFWSRALNWPLVWDSDGETAVQSPAGGTKVAWGGPPVAPKHGRSRQRLELVADDLAGEVERLVADGAVRLGTLPGGAVELADPDGNEFVVADEDYWAAGSSRSNAGA</sequence>
<dbReference type="PANTHER" id="PTHR35908:SF1">
    <property type="entry name" value="CONSERVED PROTEIN"/>
    <property type="match status" value="1"/>
</dbReference>
<feature type="domain" description="Glyoxalase-like" evidence="2">
    <location>
        <begin position="131"/>
        <end position="229"/>
    </location>
</feature>
<name>A0A4Q7NBC7_9ACTN</name>
<dbReference type="OrthoDB" id="5524593at2"/>
<proteinExistence type="predicted"/>
<evidence type="ECO:0000313" key="3">
    <source>
        <dbReference type="EMBL" id="RZS80130.1"/>
    </source>
</evidence>
<reference evidence="3 4" key="1">
    <citation type="submission" date="2019-02" db="EMBL/GenBank/DDBJ databases">
        <title>Genomic Encyclopedia of Type Strains, Phase IV (KMG-IV): sequencing the most valuable type-strain genomes for metagenomic binning, comparative biology and taxonomic classification.</title>
        <authorList>
            <person name="Goeker M."/>
        </authorList>
    </citation>
    <scope>NUCLEOTIDE SEQUENCE [LARGE SCALE GENOMIC DNA]</scope>
    <source>
        <strain evidence="3 4">DSM 45622</strain>
    </source>
</reference>
<dbReference type="AlphaFoldDB" id="A0A4Q7NBC7"/>
<dbReference type="RefSeq" id="WP_130494332.1">
    <property type="nucleotide sequence ID" value="NZ_SGXD01000005.1"/>
</dbReference>
<comment type="caution">
    <text evidence="3">The sequence shown here is derived from an EMBL/GenBank/DDBJ whole genome shotgun (WGS) entry which is preliminary data.</text>
</comment>
<dbReference type="Proteomes" id="UP000293638">
    <property type="component" value="Unassembled WGS sequence"/>
</dbReference>
<protein>
    <recommendedName>
        <fullName evidence="2">Glyoxalase-like domain-containing protein</fullName>
    </recommendedName>
</protein>
<organism evidence="3 4">
    <name type="scientific">Motilibacter rhizosphaerae</name>
    <dbReference type="NCBI Taxonomy" id="598652"/>
    <lineage>
        <taxon>Bacteria</taxon>
        <taxon>Bacillati</taxon>
        <taxon>Actinomycetota</taxon>
        <taxon>Actinomycetes</taxon>
        <taxon>Motilibacterales</taxon>
        <taxon>Motilibacteraceae</taxon>
        <taxon>Motilibacter</taxon>
    </lineage>
</organism>
<dbReference type="Gene3D" id="3.10.180.10">
    <property type="entry name" value="2,3-Dihydroxybiphenyl 1,2-Dioxygenase, domain 1"/>
    <property type="match status" value="2"/>
</dbReference>
<dbReference type="CDD" id="cd06587">
    <property type="entry name" value="VOC"/>
    <property type="match status" value="1"/>
</dbReference>
<evidence type="ECO:0000256" key="1">
    <source>
        <dbReference type="SAM" id="MobiDB-lite"/>
    </source>
</evidence>
<gene>
    <name evidence="3" type="ORF">EV189_3611</name>
</gene>
<keyword evidence="4" id="KW-1185">Reference proteome</keyword>
<feature type="domain" description="Glyoxalase-like" evidence="2">
    <location>
        <begin position="8"/>
        <end position="114"/>
    </location>
</feature>
<dbReference type="InterPro" id="IPR029068">
    <property type="entry name" value="Glyas_Bleomycin-R_OHBP_Dase"/>
</dbReference>
<dbReference type="EMBL" id="SGXD01000005">
    <property type="protein sequence ID" value="RZS80130.1"/>
    <property type="molecule type" value="Genomic_DNA"/>
</dbReference>
<dbReference type="SUPFAM" id="SSF54593">
    <property type="entry name" value="Glyoxalase/Bleomycin resistance protein/Dihydroxybiphenyl dioxygenase"/>
    <property type="match status" value="2"/>
</dbReference>
<dbReference type="InterPro" id="IPR041581">
    <property type="entry name" value="Glyoxalase_6"/>
</dbReference>
<feature type="region of interest" description="Disordered" evidence="1">
    <location>
        <begin position="158"/>
        <end position="182"/>
    </location>
</feature>
<evidence type="ECO:0000313" key="4">
    <source>
        <dbReference type="Proteomes" id="UP000293638"/>
    </source>
</evidence>
<dbReference type="Pfam" id="PF18029">
    <property type="entry name" value="Glyoxalase_6"/>
    <property type="match status" value="2"/>
</dbReference>
<accession>A0A4Q7NBC7</accession>
<dbReference type="PANTHER" id="PTHR35908">
    <property type="entry name" value="HYPOTHETICAL FUSION PROTEIN"/>
    <property type="match status" value="1"/>
</dbReference>
<evidence type="ECO:0000259" key="2">
    <source>
        <dbReference type="Pfam" id="PF18029"/>
    </source>
</evidence>